<evidence type="ECO:0000256" key="5">
    <source>
        <dbReference type="ARBA" id="ARBA00022798"/>
    </source>
</evidence>
<dbReference type="Proteomes" id="UP001615550">
    <property type="component" value="Unassembled WGS sequence"/>
</dbReference>
<dbReference type="InterPro" id="IPR018484">
    <property type="entry name" value="FGGY_N"/>
</dbReference>
<evidence type="ECO:0000256" key="4">
    <source>
        <dbReference type="ARBA" id="ARBA00022777"/>
    </source>
</evidence>
<evidence type="ECO:0000259" key="8">
    <source>
        <dbReference type="Pfam" id="PF00370"/>
    </source>
</evidence>
<dbReference type="InterPro" id="IPR043129">
    <property type="entry name" value="ATPase_NBD"/>
</dbReference>
<dbReference type="NCBIfam" id="TIGR01311">
    <property type="entry name" value="glycerol_kin"/>
    <property type="match status" value="1"/>
</dbReference>
<keyword evidence="6" id="KW-0067">ATP-binding</keyword>
<evidence type="ECO:0000256" key="1">
    <source>
        <dbReference type="ARBA" id="ARBA00009156"/>
    </source>
</evidence>
<comment type="caution">
    <text evidence="10">The sequence shown here is derived from an EMBL/GenBank/DDBJ whole genome shotgun (WGS) entry which is preliminary data.</text>
</comment>
<sequence>MNYLLAIDQGTSSTRAMIYTLSGELITCSQYSLTQYYPETGWVEHDPEEIWRKTLTALRDVVAQVPSDAILACGITNQRETTVIWDKKTGTCLAPAIVWQDRRTAEYCQTFVSEASVIQEKTGLLPDPYFSASKLNWLLKNNSQARQLAEKGELAFGTIDSFLIWRLTKEHRHLTDVTNASRTMLFNIKTEQWDKDLLTLFSIPESVLPEVYASDSYFGVMDKQWLGIELPITGVAGDQQAALVGQGCFTSGMVKATYGTGGFLLLNTGPKPVASQHKLLTTIAYKVKGETIYGLEGSLYHAGTAVKWLRDEMKMISNADETEALARSLEGNDGVYFVSSFTGLGAPHWLSDPGAAMFGLSLSSTRAHFARAALEGVCYQTRDVLTCMREDSHLDLSLLCVDGGMAANSWFLQFLADQCQLQVQKPKDIETTAKGAALLAALGSGVYNSLEEAGAIEQCFYPERTREIVEADYQGWHQALSKLGMSS</sequence>
<proteinExistence type="inferred from homology"/>
<dbReference type="InterPro" id="IPR018485">
    <property type="entry name" value="FGGY_C"/>
</dbReference>
<keyword evidence="11" id="KW-1185">Reference proteome</keyword>
<organism evidence="10 11">
    <name type="scientific">Legionella lytica</name>
    <dbReference type="NCBI Taxonomy" id="96232"/>
    <lineage>
        <taxon>Bacteria</taxon>
        <taxon>Pseudomonadati</taxon>
        <taxon>Pseudomonadota</taxon>
        <taxon>Gammaproteobacteria</taxon>
        <taxon>Legionellales</taxon>
        <taxon>Legionellaceae</taxon>
        <taxon>Legionella</taxon>
    </lineage>
</organism>
<gene>
    <name evidence="10" type="primary">glpK</name>
    <name evidence="10" type="ORF">ACD661_04295</name>
</gene>
<evidence type="ECO:0000256" key="3">
    <source>
        <dbReference type="ARBA" id="ARBA00022741"/>
    </source>
</evidence>
<dbReference type="SUPFAM" id="SSF53067">
    <property type="entry name" value="Actin-like ATPase domain"/>
    <property type="match status" value="2"/>
</dbReference>
<evidence type="ECO:0000256" key="6">
    <source>
        <dbReference type="ARBA" id="ARBA00022840"/>
    </source>
</evidence>
<protein>
    <submittedName>
        <fullName evidence="10">Glycerol kinase GlpK</fullName>
        <ecNumber evidence="10">2.7.1.30</ecNumber>
    </submittedName>
</protein>
<dbReference type="PANTHER" id="PTHR10196:SF78">
    <property type="entry name" value="GLYCEROL KINASE"/>
    <property type="match status" value="1"/>
</dbReference>
<dbReference type="Pfam" id="PF00370">
    <property type="entry name" value="FGGY_N"/>
    <property type="match status" value="1"/>
</dbReference>
<dbReference type="InterPro" id="IPR018483">
    <property type="entry name" value="Carb_kinase_FGGY_CS"/>
</dbReference>
<feature type="domain" description="Carbohydrate kinase FGGY C-terminal" evidence="9">
    <location>
        <begin position="255"/>
        <end position="442"/>
    </location>
</feature>
<evidence type="ECO:0000256" key="7">
    <source>
        <dbReference type="RuleBase" id="RU003733"/>
    </source>
</evidence>
<feature type="domain" description="Carbohydrate kinase FGGY N-terminal" evidence="8">
    <location>
        <begin position="3"/>
        <end position="245"/>
    </location>
</feature>
<dbReference type="PIRSF" id="PIRSF000538">
    <property type="entry name" value="GlpK"/>
    <property type="match status" value="1"/>
</dbReference>
<evidence type="ECO:0000259" key="9">
    <source>
        <dbReference type="Pfam" id="PF02782"/>
    </source>
</evidence>
<dbReference type="PANTHER" id="PTHR10196">
    <property type="entry name" value="SUGAR KINASE"/>
    <property type="match status" value="1"/>
</dbReference>
<keyword evidence="5" id="KW-0319">Glycerol metabolism</keyword>
<dbReference type="InterPro" id="IPR005999">
    <property type="entry name" value="Glycerol_kin"/>
</dbReference>
<keyword evidence="2 7" id="KW-0808">Transferase</keyword>
<dbReference type="NCBIfam" id="NF000756">
    <property type="entry name" value="PRK00047.1"/>
    <property type="match status" value="1"/>
</dbReference>
<dbReference type="PROSITE" id="PS00933">
    <property type="entry name" value="FGGY_KINASES_1"/>
    <property type="match status" value="1"/>
</dbReference>
<dbReference type="CDD" id="cd07786">
    <property type="entry name" value="FGGY_EcGK_like"/>
    <property type="match status" value="1"/>
</dbReference>
<reference evidence="10 11" key="1">
    <citation type="submission" date="2024-08" db="EMBL/GenBank/DDBJ databases">
        <title>Draft Genome Sequence of Legionella lytica strain DSB2004, Isolated From a Fire Sprinkler System.</title>
        <authorList>
            <person name="Everhart A.D."/>
            <person name="Kidane D.T."/>
            <person name="Farone A.L."/>
            <person name="Farone M.B."/>
        </authorList>
    </citation>
    <scope>NUCLEOTIDE SEQUENCE [LARGE SCALE GENOMIC DNA]</scope>
    <source>
        <strain evidence="10 11">DSB2004</strain>
    </source>
</reference>
<dbReference type="RefSeq" id="WP_400186577.1">
    <property type="nucleotide sequence ID" value="NZ_JBGORX010000001.1"/>
</dbReference>
<comment type="similarity">
    <text evidence="1 7">Belongs to the FGGY kinase family.</text>
</comment>
<accession>A0ABW8D8Y5</accession>
<dbReference type="GO" id="GO:0004370">
    <property type="term" value="F:glycerol kinase activity"/>
    <property type="evidence" value="ECO:0007669"/>
    <property type="project" value="UniProtKB-EC"/>
</dbReference>
<dbReference type="Pfam" id="PF02782">
    <property type="entry name" value="FGGY_C"/>
    <property type="match status" value="1"/>
</dbReference>
<dbReference type="Gene3D" id="3.30.420.40">
    <property type="match status" value="2"/>
</dbReference>
<dbReference type="PROSITE" id="PS00445">
    <property type="entry name" value="FGGY_KINASES_2"/>
    <property type="match status" value="1"/>
</dbReference>
<keyword evidence="3" id="KW-0547">Nucleotide-binding</keyword>
<dbReference type="EMBL" id="JBGORX010000001">
    <property type="protein sequence ID" value="MFJ1267780.1"/>
    <property type="molecule type" value="Genomic_DNA"/>
</dbReference>
<evidence type="ECO:0000313" key="10">
    <source>
        <dbReference type="EMBL" id="MFJ1267780.1"/>
    </source>
</evidence>
<name>A0ABW8D8Y5_9GAMM</name>
<dbReference type="EC" id="2.7.1.30" evidence="10"/>
<evidence type="ECO:0000256" key="2">
    <source>
        <dbReference type="ARBA" id="ARBA00022679"/>
    </source>
</evidence>
<dbReference type="InterPro" id="IPR000577">
    <property type="entry name" value="Carb_kinase_FGGY"/>
</dbReference>
<evidence type="ECO:0000313" key="11">
    <source>
        <dbReference type="Proteomes" id="UP001615550"/>
    </source>
</evidence>
<keyword evidence="4 7" id="KW-0418">Kinase</keyword>